<evidence type="ECO:0000256" key="3">
    <source>
        <dbReference type="ARBA" id="ARBA00022523"/>
    </source>
</evidence>
<dbReference type="SUPFAM" id="SSF51182">
    <property type="entry name" value="RmlC-like cupins"/>
    <property type="match status" value="1"/>
</dbReference>
<dbReference type="Pfam" id="PF00190">
    <property type="entry name" value="Cupin_1"/>
    <property type="match status" value="1"/>
</dbReference>
<dbReference type="PRINTS" id="PR00325">
    <property type="entry name" value="GERMIN"/>
</dbReference>
<evidence type="ECO:0000256" key="9">
    <source>
        <dbReference type="ARBA" id="ARBA00023180"/>
    </source>
</evidence>
<reference evidence="16" key="1">
    <citation type="journal article" date="2001" name="Plant Cell">
        <title>Six amino acid changes confined to the leucine-rich repeat beta-strand/beta-turn motif determine the difference between the P and P2 rust resistance specificities in flax.</title>
        <authorList>
            <person name="Dodds P.N."/>
            <person name="Lawrence G.J."/>
            <person name="Ellis J.G."/>
        </authorList>
    </citation>
    <scope>NUCLEOTIDE SEQUENCE</scope>
</reference>
<dbReference type="EMBL" id="AF310960">
    <property type="protein sequence ID" value="AAK28807.1"/>
    <property type="molecule type" value="Genomic_DNA"/>
</dbReference>
<evidence type="ECO:0000259" key="15">
    <source>
        <dbReference type="SMART" id="SM00835"/>
    </source>
</evidence>
<evidence type="ECO:0000256" key="7">
    <source>
        <dbReference type="ARBA" id="ARBA00023157"/>
    </source>
</evidence>
<dbReference type="InterPro" id="IPR011051">
    <property type="entry name" value="RmlC_Cupin_sf"/>
</dbReference>
<dbReference type="SMART" id="SM00835">
    <property type="entry name" value="Cupin_1"/>
    <property type="match status" value="1"/>
</dbReference>
<evidence type="ECO:0000256" key="14">
    <source>
        <dbReference type="RuleBase" id="RU366015"/>
    </source>
</evidence>
<evidence type="ECO:0000256" key="1">
    <source>
        <dbReference type="ARBA" id="ARBA00004271"/>
    </source>
</evidence>
<evidence type="ECO:0000256" key="13">
    <source>
        <dbReference type="PIRSR" id="PIRSR601929-3"/>
    </source>
</evidence>
<organism evidence="16">
    <name type="scientific">Linum usitatissimum</name>
    <name type="common">Flax</name>
    <name type="synonym">Linum humile</name>
    <dbReference type="NCBI Taxonomy" id="4006"/>
    <lineage>
        <taxon>Eukaryota</taxon>
        <taxon>Viridiplantae</taxon>
        <taxon>Streptophyta</taxon>
        <taxon>Embryophyta</taxon>
        <taxon>Tracheophyta</taxon>
        <taxon>Spermatophyta</taxon>
        <taxon>Magnoliopsida</taxon>
        <taxon>eudicotyledons</taxon>
        <taxon>Gunneridae</taxon>
        <taxon>Pentapetalae</taxon>
        <taxon>rosids</taxon>
        <taxon>fabids</taxon>
        <taxon>Malpighiales</taxon>
        <taxon>Linaceae</taxon>
        <taxon>Linum</taxon>
    </lineage>
</organism>
<dbReference type="PROSITE" id="PS00725">
    <property type="entry name" value="GERMIN"/>
    <property type="match status" value="1"/>
</dbReference>
<evidence type="ECO:0000313" key="16">
    <source>
        <dbReference type="EMBL" id="AAK28807.1"/>
    </source>
</evidence>
<feature type="binding site" evidence="11">
    <location>
        <position position="109"/>
    </location>
    <ligand>
        <name>oxalate</name>
        <dbReference type="ChEBI" id="CHEBI:30623"/>
    </ligand>
</feature>
<comment type="similarity">
    <text evidence="2 14">Belongs to the germin family.</text>
</comment>
<evidence type="ECO:0000256" key="12">
    <source>
        <dbReference type="PIRSR" id="PIRSR601929-2"/>
    </source>
</evidence>
<keyword evidence="8" id="KW-0675">Receptor</keyword>
<dbReference type="GO" id="GO:0048046">
    <property type="term" value="C:apoplast"/>
    <property type="evidence" value="ECO:0007669"/>
    <property type="project" value="UniProtKB-SubCell"/>
</dbReference>
<dbReference type="CDD" id="cd02241">
    <property type="entry name" value="cupin_OxOx"/>
    <property type="match status" value="1"/>
</dbReference>
<feature type="signal peptide" evidence="14">
    <location>
        <begin position="1"/>
        <end position="21"/>
    </location>
</feature>
<evidence type="ECO:0000256" key="5">
    <source>
        <dbReference type="ARBA" id="ARBA00022723"/>
    </source>
</evidence>
<dbReference type="InterPro" id="IPR006045">
    <property type="entry name" value="Cupin_1"/>
</dbReference>
<dbReference type="InterPro" id="IPR014710">
    <property type="entry name" value="RmlC-like_jellyroll"/>
</dbReference>
<dbReference type="InterPro" id="IPR019780">
    <property type="entry name" value="Germin_Mn-BS"/>
</dbReference>
<feature type="binding site" evidence="12">
    <location>
        <position position="102"/>
    </location>
    <ligand>
        <name>Mn(2+)</name>
        <dbReference type="ChEBI" id="CHEBI:29035"/>
    </ligand>
</feature>
<keyword evidence="6 14" id="KW-0732">Signal</keyword>
<dbReference type="PANTHER" id="PTHR31238">
    <property type="entry name" value="GERMIN-LIKE PROTEIN SUBFAMILY 3 MEMBER 3"/>
    <property type="match status" value="1"/>
</dbReference>
<feature type="domain" description="Cupin type-1" evidence="15">
    <location>
        <begin position="54"/>
        <end position="202"/>
    </location>
</feature>
<keyword evidence="3 14" id="KW-0052">Apoplast</keyword>
<evidence type="ECO:0000256" key="8">
    <source>
        <dbReference type="ARBA" id="ARBA00023170"/>
    </source>
</evidence>
<dbReference type="Gene3D" id="2.60.120.10">
    <property type="entry name" value="Jelly Rolls"/>
    <property type="match status" value="1"/>
</dbReference>
<dbReference type="InterPro" id="IPR001929">
    <property type="entry name" value="Germin"/>
</dbReference>
<name>Q9ATZ1_LINUS</name>
<evidence type="ECO:0000256" key="2">
    <source>
        <dbReference type="ARBA" id="ARBA00007456"/>
    </source>
</evidence>
<keyword evidence="4 14" id="KW-0964">Secreted</keyword>
<evidence type="ECO:0000256" key="11">
    <source>
        <dbReference type="PIRSR" id="PIRSR601929-1"/>
    </source>
</evidence>
<keyword evidence="5 11" id="KW-0479">Metal-binding</keyword>
<feature type="binding site" evidence="11">
    <location>
        <position position="104"/>
    </location>
    <ligand>
        <name>oxalate</name>
        <dbReference type="ChEBI" id="CHEBI:30623"/>
    </ligand>
</feature>
<feature type="chain" id="PRO_5019616191" description="Germin-like protein" evidence="14">
    <location>
        <begin position="22"/>
        <end position="212"/>
    </location>
</feature>
<evidence type="ECO:0000256" key="10">
    <source>
        <dbReference type="ARBA" id="ARBA00023211"/>
    </source>
</evidence>
<feature type="binding site" evidence="12">
    <location>
        <position position="150"/>
    </location>
    <ligand>
        <name>Mn(2+)</name>
        <dbReference type="ChEBI" id="CHEBI:29035"/>
    </ligand>
</feature>
<evidence type="ECO:0000256" key="6">
    <source>
        <dbReference type="ARBA" id="ARBA00022729"/>
    </source>
</evidence>
<accession>Q9ATZ1</accession>
<feature type="binding site" evidence="12">
    <location>
        <position position="104"/>
    </location>
    <ligand>
        <name>Mn(2+)</name>
        <dbReference type="ChEBI" id="CHEBI:29035"/>
    </ligand>
</feature>
<dbReference type="GO" id="GO:0030145">
    <property type="term" value="F:manganese ion binding"/>
    <property type="evidence" value="ECO:0007669"/>
    <property type="project" value="UniProtKB-UniRule"/>
</dbReference>
<keyword evidence="9" id="KW-0325">Glycoprotein</keyword>
<sequence length="212" mass="22938">METKLQLLSLTILFYTQSAHAADFCVADLASRETSTGYPCKSPSNVTVDDFVFKGFTAPLSTSNPNKLSLNRAFVKSFPALNGLDLAAVRVDMERDGVVPLHSHPYSPEMIFIIEGTVTAGFVSGLDSNVAYIKTLNKGEMMVIPQGFLHFQANSGPGNATIFVNFNKADPGVQFITGALFRNSFPTWLLEKTTGISQAEIRDLKNLHGGSG</sequence>
<comment type="subcellular location">
    <subcellularLocation>
        <location evidence="1 14">Secreted</location>
        <location evidence="1 14">Extracellular space</location>
        <location evidence="1 14">Apoplast</location>
    </subcellularLocation>
</comment>
<dbReference type="FunFam" id="2.60.120.10:FF:000047">
    <property type="entry name" value="Auxin-binding protein ABP19a"/>
    <property type="match status" value="1"/>
</dbReference>
<evidence type="ECO:0000256" key="4">
    <source>
        <dbReference type="ARBA" id="ARBA00022525"/>
    </source>
</evidence>
<keyword evidence="7 13" id="KW-1015">Disulfide bond</keyword>
<proteinExistence type="inferred from homology"/>
<feature type="disulfide bond" evidence="13">
    <location>
        <begin position="25"/>
        <end position="40"/>
    </location>
</feature>
<dbReference type="AlphaFoldDB" id="Q9ATZ1"/>
<keyword evidence="10 11" id="KW-0464">Manganese</keyword>
<protein>
    <recommendedName>
        <fullName evidence="14">Germin-like protein</fullName>
    </recommendedName>
</protein>
<feature type="binding site" evidence="12">
    <location>
        <position position="109"/>
    </location>
    <ligand>
        <name>Mn(2+)</name>
        <dbReference type="ChEBI" id="CHEBI:29035"/>
    </ligand>
</feature>